<dbReference type="OrthoDB" id="1274115at2759"/>
<dbReference type="PRINTS" id="PR00081">
    <property type="entry name" value="GDHRDH"/>
</dbReference>
<dbReference type="SUPFAM" id="SSF51735">
    <property type="entry name" value="NAD(P)-binding Rossmann-fold domains"/>
    <property type="match status" value="1"/>
</dbReference>
<dbReference type="OMA" id="IHTAHAN"/>
<comment type="caution">
    <text evidence="3">The sequence shown here is derived from an EMBL/GenBank/DDBJ whole genome shotgun (WGS) entry which is preliminary data.</text>
</comment>
<organism evidence="3 4">
    <name type="scientific">Coniophora puteana (strain RWD-64-598)</name>
    <name type="common">Brown rot fungus</name>
    <dbReference type="NCBI Taxonomy" id="741705"/>
    <lineage>
        <taxon>Eukaryota</taxon>
        <taxon>Fungi</taxon>
        <taxon>Dikarya</taxon>
        <taxon>Basidiomycota</taxon>
        <taxon>Agaricomycotina</taxon>
        <taxon>Agaricomycetes</taxon>
        <taxon>Agaricomycetidae</taxon>
        <taxon>Boletales</taxon>
        <taxon>Coniophorineae</taxon>
        <taxon>Coniophoraceae</taxon>
        <taxon>Coniophora</taxon>
    </lineage>
</organism>
<protein>
    <submittedName>
        <fullName evidence="3">NAD(P)-binding protein</fullName>
    </submittedName>
</protein>
<dbReference type="EMBL" id="JH711576">
    <property type="protein sequence ID" value="EIW82705.1"/>
    <property type="molecule type" value="Genomic_DNA"/>
</dbReference>
<dbReference type="Pfam" id="PF00106">
    <property type="entry name" value="adh_short"/>
    <property type="match status" value="1"/>
</dbReference>
<comment type="similarity">
    <text evidence="1">Belongs to the short-chain dehydrogenases/reductases (SDR) family.</text>
</comment>
<gene>
    <name evidence="3" type="ORF">CONPUDRAFT_52770</name>
</gene>
<dbReference type="InterPro" id="IPR036291">
    <property type="entry name" value="NAD(P)-bd_dom_sf"/>
</dbReference>
<proteinExistence type="inferred from homology"/>
<dbReference type="GO" id="GO:0016491">
    <property type="term" value="F:oxidoreductase activity"/>
    <property type="evidence" value="ECO:0007669"/>
    <property type="project" value="UniProtKB-KW"/>
</dbReference>
<evidence type="ECO:0000256" key="1">
    <source>
        <dbReference type="ARBA" id="ARBA00006484"/>
    </source>
</evidence>
<dbReference type="InterPro" id="IPR002347">
    <property type="entry name" value="SDR_fam"/>
</dbReference>
<accession>A0A5M3MVH0</accession>
<dbReference type="KEGG" id="cput:CONPUDRAFT_52770"/>
<dbReference type="PANTHER" id="PTHR43976:SF16">
    <property type="entry name" value="SHORT-CHAIN DEHYDROGENASE_REDUCTASE FAMILY PROTEIN"/>
    <property type="match status" value="1"/>
</dbReference>
<dbReference type="PANTHER" id="PTHR43976">
    <property type="entry name" value="SHORT CHAIN DEHYDROGENASE"/>
    <property type="match status" value="1"/>
</dbReference>
<keyword evidence="2" id="KW-0560">Oxidoreductase</keyword>
<name>A0A5M3MVH0_CONPW</name>
<dbReference type="RefSeq" id="XP_007766360.1">
    <property type="nucleotide sequence ID" value="XM_007768170.1"/>
</dbReference>
<keyword evidence="4" id="KW-1185">Reference proteome</keyword>
<dbReference type="InterPro" id="IPR051911">
    <property type="entry name" value="SDR_oxidoreductase"/>
</dbReference>
<dbReference type="Gene3D" id="3.40.50.720">
    <property type="entry name" value="NAD(P)-binding Rossmann-like Domain"/>
    <property type="match status" value="1"/>
</dbReference>
<dbReference type="GeneID" id="19207531"/>
<dbReference type="Proteomes" id="UP000053558">
    <property type="component" value="Unassembled WGS sequence"/>
</dbReference>
<evidence type="ECO:0000313" key="4">
    <source>
        <dbReference type="Proteomes" id="UP000053558"/>
    </source>
</evidence>
<sequence length="293" mass="31698">MAPKVWFITGASAGFGRSVTECILKKGDIAVATLRTPSALADLSERYPSSQLLVLRLDVTRPDEISVAFAAACEAFGRVDVVFNNAGICTIAEAEGMSDGGARELFEVLFWGAANVTREAVRVFRDVNVPTRGGRLLQMSSRTALEVVPGAAHYGAALVDVALEALTEGYKAELDPAWGIKITLVEPALFRTNAPWSNTLEPVHPAYSDPSLPSRKYRCLYPGAERFSDGDSDKLAEVMHRLANEEDPPFRLPLHRVAVAAAKRKGLGLVEAAEKYGGWSDDVYLDELDTVST</sequence>
<reference evidence="4" key="1">
    <citation type="journal article" date="2012" name="Science">
        <title>The Paleozoic origin of enzymatic lignin decomposition reconstructed from 31 fungal genomes.</title>
        <authorList>
            <person name="Floudas D."/>
            <person name="Binder M."/>
            <person name="Riley R."/>
            <person name="Barry K."/>
            <person name="Blanchette R.A."/>
            <person name="Henrissat B."/>
            <person name="Martinez A.T."/>
            <person name="Otillar R."/>
            <person name="Spatafora J.W."/>
            <person name="Yadav J.S."/>
            <person name="Aerts A."/>
            <person name="Benoit I."/>
            <person name="Boyd A."/>
            <person name="Carlson A."/>
            <person name="Copeland A."/>
            <person name="Coutinho P.M."/>
            <person name="de Vries R.P."/>
            <person name="Ferreira P."/>
            <person name="Findley K."/>
            <person name="Foster B."/>
            <person name="Gaskell J."/>
            <person name="Glotzer D."/>
            <person name="Gorecki P."/>
            <person name="Heitman J."/>
            <person name="Hesse C."/>
            <person name="Hori C."/>
            <person name="Igarashi K."/>
            <person name="Jurgens J.A."/>
            <person name="Kallen N."/>
            <person name="Kersten P."/>
            <person name="Kohler A."/>
            <person name="Kuees U."/>
            <person name="Kumar T.K.A."/>
            <person name="Kuo A."/>
            <person name="LaButti K."/>
            <person name="Larrondo L.F."/>
            <person name="Lindquist E."/>
            <person name="Ling A."/>
            <person name="Lombard V."/>
            <person name="Lucas S."/>
            <person name="Lundell T."/>
            <person name="Martin R."/>
            <person name="McLaughlin D.J."/>
            <person name="Morgenstern I."/>
            <person name="Morin E."/>
            <person name="Murat C."/>
            <person name="Nagy L.G."/>
            <person name="Nolan M."/>
            <person name="Ohm R.A."/>
            <person name="Patyshakuliyeva A."/>
            <person name="Rokas A."/>
            <person name="Ruiz-Duenas F.J."/>
            <person name="Sabat G."/>
            <person name="Salamov A."/>
            <person name="Samejima M."/>
            <person name="Schmutz J."/>
            <person name="Slot J.C."/>
            <person name="St John F."/>
            <person name="Stenlid J."/>
            <person name="Sun H."/>
            <person name="Sun S."/>
            <person name="Syed K."/>
            <person name="Tsang A."/>
            <person name="Wiebenga A."/>
            <person name="Young D."/>
            <person name="Pisabarro A."/>
            <person name="Eastwood D.C."/>
            <person name="Martin F."/>
            <person name="Cullen D."/>
            <person name="Grigoriev I.V."/>
            <person name="Hibbett D.S."/>
        </authorList>
    </citation>
    <scope>NUCLEOTIDE SEQUENCE [LARGE SCALE GENOMIC DNA]</scope>
    <source>
        <strain evidence="4">RWD-64-598 SS2</strain>
    </source>
</reference>
<evidence type="ECO:0000313" key="3">
    <source>
        <dbReference type="EMBL" id="EIW82705.1"/>
    </source>
</evidence>
<evidence type="ECO:0000256" key="2">
    <source>
        <dbReference type="ARBA" id="ARBA00023002"/>
    </source>
</evidence>
<dbReference type="AlphaFoldDB" id="A0A5M3MVH0"/>